<name>A0A8T0SNL9_PANVG</name>
<keyword evidence="3" id="KW-1185">Reference proteome</keyword>
<dbReference type="Proteomes" id="UP000823388">
    <property type="component" value="Chromosome 5K"/>
</dbReference>
<evidence type="ECO:0000313" key="2">
    <source>
        <dbReference type="EMBL" id="KAG2598668.1"/>
    </source>
</evidence>
<reference evidence="2" key="1">
    <citation type="submission" date="2020-05" db="EMBL/GenBank/DDBJ databases">
        <title>WGS assembly of Panicum virgatum.</title>
        <authorList>
            <person name="Lovell J.T."/>
            <person name="Jenkins J."/>
            <person name="Shu S."/>
            <person name="Juenger T.E."/>
            <person name="Schmutz J."/>
        </authorList>
    </citation>
    <scope>NUCLEOTIDE SEQUENCE</scope>
    <source>
        <strain evidence="2">AP13</strain>
    </source>
</reference>
<evidence type="ECO:0000256" key="1">
    <source>
        <dbReference type="SAM" id="MobiDB-lite"/>
    </source>
</evidence>
<accession>A0A8T0SNL9</accession>
<gene>
    <name evidence="2" type="ORF">PVAP13_5KG402607</name>
</gene>
<protein>
    <submittedName>
        <fullName evidence="2">Uncharacterized protein</fullName>
    </submittedName>
</protein>
<feature type="region of interest" description="Disordered" evidence="1">
    <location>
        <begin position="1"/>
        <end position="104"/>
    </location>
</feature>
<evidence type="ECO:0000313" key="3">
    <source>
        <dbReference type="Proteomes" id="UP000823388"/>
    </source>
</evidence>
<proteinExistence type="predicted"/>
<feature type="compositionally biased region" description="Pro residues" evidence="1">
    <location>
        <begin position="7"/>
        <end position="16"/>
    </location>
</feature>
<feature type="compositionally biased region" description="Basic and acidic residues" evidence="1">
    <location>
        <begin position="92"/>
        <end position="102"/>
    </location>
</feature>
<organism evidence="2 3">
    <name type="scientific">Panicum virgatum</name>
    <name type="common">Blackwell switchgrass</name>
    <dbReference type="NCBI Taxonomy" id="38727"/>
    <lineage>
        <taxon>Eukaryota</taxon>
        <taxon>Viridiplantae</taxon>
        <taxon>Streptophyta</taxon>
        <taxon>Embryophyta</taxon>
        <taxon>Tracheophyta</taxon>
        <taxon>Spermatophyta</taxon>
        <taxon>Magnoliopsida</taxon>
        <taxon>Liliopsida</taxon>
        <taxon>Poales</taxon>
        <taxon>Poaceae</taxon>
        <taxon>PACMAD clade</taxon>
        <taxon>Panicoideae</taxon>
        <taxon>Panicodae</taxon>
        <taxon>Paniceae</taxon>
        <taxon>Panicinae</taxon>
        <taxon>Panicum</taxon>
        <taxon>Panicum sect. Hiantes</taxon>
    </lineage>
</organism>
<comment type="caution">
    <text evidence="2">The sequence shown here is derived from an EMBL/GenBank/DDBJ whole genome shotgun (WGS) entry which is preliminary data.</text>
</comment>
<dbReference type="EMBL" id="CM029045">
    <property type="protein sequence ID" value="KAG2598668.1"/>
    <property type="molecule type" value="Genomic_DNA"/>
</dbReference>
<sequence>MNQAIMPRPPSCPPEPALCESAGGGAGSDLRGGRSGSTGPHGQKAGPARSSTNGGQVPRRRHHHGHPSFPGACSGSSRTAKAREGAGGVGEESSRSGVEKSGRINLDTTTSIRLVCFRLILIYSLTEYRILLN</sequence>
<dbReference type="AlphaFoldDB" id="A0A8T0SNL9"/>